<dbReference type="Pfam" id="PF00589">
    <property type="entry name" value="Phage_integrase"/>
    <property type="match status" value="1"/>
</dbReference>
<keyword evidence="7" id="KW-1185">Reference proteome</keyword>
<dbReference type="GO" id="GO:0003677">
    <property type="term" value="F:DNA binding"/>
    <property type="evidence" value="ECO:0007669"/>
    <property type="project" value="UniProtKB-UniRule"/>
</dbReference>
<dbReference type="PANTHER" id="PTHR30349:SF91">
    <property type="entry name" value="INTA PROTEIN"/>
    <property type="match status" value="1"/>
</dbReference>
<dbReference type="GO" id="GO:0015074">
    <property type="term" value="P:DNA integration"/>
    <property type="evidence" value="ECO:0007669"/>
    <property type="project" value="InterPro"/>
</dbReference>
<protein>
    <submittedName>
        <fullName evidence="6">Site-specific integrase</fullName>
    </submittedName>
</protein>
<dbReference type="GO" id="GO:0006310">
    <property type="term" value="P:DNA recombination"/>
    <property type="evidence" value="ECO:0007669"/>
    <property type="project" value="UniProtKB-KW"/>
</dbReference>
<dbReference type="InterPro" id="IPR011010">
    <property type="entry name" value="DNA_brk_join_enz"/>
</dbReference>
<sequence length="365" mass="39150">MSAYGTTRKLAKAALDKKLERIRDGLAVVDSKSPVAAVAKRWREATLVASDRRQATKDLYAIRSRLHIEAGLLADIPLNRLSPSDIEQWMMSEAEAGVSASSRRTDYAVLRAILDAAVRDGLVAKNVAAQVDRPTVPRKEATHLTALQVRDLLRSIAGSRHALPIQLAARTGMRRGEVLALRWRDVDLKRGVVTVAGTLSGTGKALRREASAKTDSSHRPLPLSADLVAALKLWQGEQAKFRKLAANLWADTEGLVFTTELGKPIDPRNLLRTLQSAAAKLELPAGTGLHTLRHSAATALLESGAHLKLVSAILGHSDTSITADIYGHASDDAQRAVLDAFGAALTAPVADTDAEETRGESDEGE</sequence>
<feature type="domain" description="Core-binding (CB)" evidence="5">
    <location>
        <begin position="33"/>
        <end position="118"/>
    </location>
</feature>
<dbReference type="InterPro" id="IPR013762">
    <property type="entry name" value="Integrase-like_cat_sf"/>
</dbReference>
<gene>
    <name evidence="6" type="ORF">C5U48_02835</name>
</gene>
<evidence type="ECO:0000313" key="6">
    <source>
        <dbReference type="EMBL" id="PQM53759.1"/>
    </source>
</evidence>
<dbReference type="InterPro" id="IPR002104">
    <property type="entry name" value="Integrase_catalytic"/>
</dbReference>
<proteinExistence type="predicted"/>
<dbReference type="PANTHER" id="PTHR30349">
    <property type="entry name" value="PHAGE INTEGRASE-RELATED"/>
    <property type="match status" value="1"/>
</dbReference>
<evidence type="ECO:0000256" key="3">
    <source>
        <dbReference type="PROSITE-ProRule" id="PRU01248"/>
    </source>
</evidence>
<dbReference type="Gene3D" id="1.10.443.10">
    <property type="entry name" value="Intergrase catalytic core"/>
    <property type="match status" value="1"/>
</dbReference>
<dbReference type="InterPro" id="IPR010998">
    <property type="entry name" value="Integrase_recombinase_N"/>
</dbReference>
<feature type="domain" description="Tyr recombinase" evidence="4">
    <location>
        <begin position="139"/>
        <end position="339"/>
    </location>
</feature>
<name>A0A9X7IRI5_9MYCO</name>
<dbReference type="Proteomes" id="UP000237911">
    <property type="component" value="Unassembled WGS sequence"/>
</dbReference>
<evidence type="ECO:0000256" key="2">
    <source>
        <dbReference type="ARBA" id="ARBA00023172"/>
    </source>
</evidence>
<evidence type="ECO:0000313" key="7">
    <source>
        <dbReference type="Proteomes" id="UP000237911"/>
    </source>
</evidence>
<dbReference type="InterPro" id="IPR050090">
    <property type="entry name" value="Tyrosine_recombinase_XerCD"/>
</dbReference>
<dbReference type="PROSITE" id="PS51900">
    <property type="entry name" value="CB"/>
    <property type="match status" value="1"/>
</dbReference>
<keyword evidence="2" id="KW-0233">DNA recombination</keyword>
<comment type="caution">
    <text evidence="6">The sequence shown here is derived from an EMBL/GenBank/DDBJ whole genome shotgun (WGS) entry which is preliminary data.</text>
</comment>
<dbReference type="PROSITE" id="PS51898">
    <property type="entry name" value="TYR_RECOMBINASE"/>
    <property type="match status" value="1"/>
</dbReference>
<keyword evidence="1 3" id="KW-0238">DNA-binding</keyword>
<evidence type="ECO:0000259" key="5">
    <source>
        <dbReference type="PROSITE" id="PS51900"/>
    </source>
</evidence>
<accession>A0A9X7IRI5</accession>
<evidence type="ECO:0000256" key="1">
    <source>
        <dbReference type="ARBA" id="ARBA00023125"/>
    </source>
</evidence>
<dbReference type="SUPFAM" id="SSF56349">
    <property type="entry name" value="DNA breaking-rejoining enzymes"/>
    <property type="match status" value="1"/>
</dbReference>
<evidence type="ECO:0000259" key="4">
    <source>
        <dbReference type="PROSITE" id="PS51898"/>
    </source>
</evidence>
<organism evidence="6 7">
    <name type="scientific">Mycolicibacter virginiensis</name>
    <dbReference type="NCBI Taxonomy" id="1795032"/>
    <lineage>
        <taxon>Bacteria</taxon>
        <taxon>Bacillati</taxon>
        <taxon>Actinomycetota</taxon>
        <taxon>Actinomycetes</taxon>
        <taxon>Mycobacteriales</taxon>
        <taxon>Mycobacteriaceae</taxon>
        <taxon>Mycolicibacter</taxon>
    </lineage>
</organism>
<dbReference type="Gene3D" id="1.10.150.130">
    <property type="match status" value="1"/>
</dbReference>
<dbReference type="InterPro" id="IPR044068">
    <property type="entry name" value="CB"/>
</dbReference>
<reference evidence="6 7" key="1">
    <citation type="submission" date="2018-02" db="EMBL/GenBank/DDBJ databases">
        <title>Draft genome sequence of Mycobacterium virginiense isolated from mud of a swine farm in Japan.</title>
        <authorList>
            <person name="Ohya K."/>
        </authorList>
    </citation>
    <scope>NUCLEOTIDE SEQUENCE [LARGE SCALE GENOMIC DNA]</scope>
    <source>
        <strain evidence="6 7">GF75</strain>
    </source>
</reference>
<dbReference type="RefSeq" id="WP_105294575.1">
    <property type="nucleotide sequence ID" value="NZ_PUEV01000012.1"/>
</dbReference>
<dbReference type="CDD" id="cd01189">
    <property type="entry name" value="INT_ICEBs1_C_like"/>
    <property type="match status" value="1"/>
</dbReference>
<dbReference type="EMBL" id="PUEV01000012">
    <property type="protein sequence ID" value="PQM53759.1"/>
    <property type="molecule type" value="Genomic_DNA"/>
</dbReference>
<dbReference type="AlphaFoldDB" id="A0A9X7IRI5"/>